<feature type="transmembrane region" description="Helical" evidence="6">
    <location>
        <begin position="12"/>
        <end position="29"/>
    </location>
</feature>
<dbReference type="PANTHER" id="PTHR33529">
    <property type="entry name" value="SLR0882 PROTEIN-RELATED"/>
    <property type="match status" value="1"/>
</dbReference>
<dbReference type="Pfam" id="PF03739">
    <property type="entry name" value="LptF_LptG"/>
    <property type="match status" value="1"/>
</dbReference>
<gene>
    <name evidence="7" type="primary">lptF</name>
    <name evidence="7" type="ORF">N5A92_12880</name>
</gene>
<keyword evidence="2" id="KW-1003">Cell membrane</keyword>
<dbReference type="NCBIfam" id="TIGR04407">
    <property type="entry name" value="LptF_YjgP"/>
    <property type="match status" value="1"/>
</dbReference>
<keyword evidence="4 6" id="KW-1133">Transmembrane helix</keyword>
<feature type="transmembrane region" description="Helical" evidence="6">
    <location>
        <begin position="310"/>
        <end position="328"/>
    </location>
</feature>
<dbReference type="EMBL" id="JAOCZP010000003">
    <property type="protein sequence ID" value="MCT7375926.1"/>
    <property type="molecule type" value="Genomic_DNA"/>
</dbReference>
<dbReference type="Proteomes" id="UP001320831">
    <property type="component" value="Unassembled WGS sequence"/>
</dbReference>
<evidence type="ECO:0000256" key="6">
    <source>
        <dbReference type="SAM" id="Phobius"/>
    </source>
</evidence>
<comment type="caution">
    <text evidence="7">The sequence shown here is derived from an EMBL/GenBank/DDBJ whole genome shotgun (WGS) entry which is preliminary data.</text>
</comment>
<feature type="transmembrane region" description="Helical" evidence="6">
    <location>
        <begin position="334"/>
        <end position="356"/>
    </location>
</feature>
<feature type="transmembrane region" description="Helical" evidence="6">
    <location>
        <begin position="49"/>
        <end position="77"/>
    </location>
</feature>
<comment type="subcellular location">
    <subcellularLocation>
        <location evidence="1">Cell membrane</location>
        <topology evidence="1">Multi-pass membrane protein</topology>
    </subcellularLocation>
</comment>
<evidence type="ECO:0000256" key="2">
    <source>
        <dbReference type="ARBA" id="ARBA00022475"/>
    </source>
</evidence>
<name>A0ABT2LMX9_9HYPH</name>
<dbReference type="PANTHER" id="PTHR33529:SF6">
    <property type="entry name" value="YJGP_YJGQ FAMILY PERMEASE"/>
    <property type="match status" value="1"/>
</dbReference>
<evidence type="ECO:0000313" key="8">
    <source>
        <dbReference type="Proteomes" id="UP001320831"/>
    </source>
</evidence>
<organism evidence="7 8">
    <name type="scientific">Chelativorans salis</name>
    <dbReference type="NCBI Taxonomy" id="2978478"/>
    <lineage>
        <taxon>Bacteria</taxon>
        <taxon>Pseudomonadati</taxon>
        <taxon>Pseudomonadota</taxon>
        <taxon>Alphaproteobacteria</taxon>
        <taxon>Hyphomicrobiales</taxon>
        <taxon>Phyllobacteriaceae</taxon>
        <taxon>Chelativorans</taxon>
    </lineage>
</organism>
<keyword evidence="3 6" id="KW-0812">Transmembrane</keyword>
<keyword evidence="5 6" id="KW-0472">Membrane</keyword>
<accession>A0ABT2LMX9</accession>
<dbReference type="RefSeq" id="WP_260903251.1">
    <property type="nucleotide sequence ID" value="NZ_JAOCZP010000003.1"/>
</dbReference>
<proteinExistence type="predicted"/>
<dbReference type="InterPro" id="IPR005495">
    <property type="entry name" value="LptG/LptF_permease"/>
</dbReference>
<evidence type="ECO:0000256" key="5">
    <source>
        <dbReference type="ARBA" id="ARBA00023136"/>
    </source>
</evidence>
<feature type="transmembrane region" description="Helical" evidence="6">
    <location>
        <begin position="281"/>
        <end position="298"/>
    </location>
</feature>
<protein>
    <submittedName>
        <fullName evidence="7">LPS export ABC transporter permease LptF</fullName>
    </submittedName>
</protein>
<keyword evidence="8" id="KW-1185">Reference proteome</keyword>
<dbReference type="InterPro" id="IPR030922">
    <property type="entry name" value="LptF"/>
</dbReference>
<sequence>MKVIELYILRRTLSIFAAALAWVLLIVWTTQVLNRIDLVTSSGQSAATFFVAGALTLPAVIPIVMPFAIGIAVAQTLATMNTDSELVVISAAGSPRHAVIRPILLIAIATSIAAFAISNTLEPYSRQALRQLLASANADLISTVLQEGSFQKMDDGVFVQISERLPDGQLGGIFVADTREKGMKLIYHARRGITVEREGGSILVMQDGEVQRQSENGDVSVIRFEAYAFDLSQFTRGSDTPTLYRKDRYLTYLLNPDPNDKAYATNPQSYRAELHKRLTDWLYPIVFALIGIAVAGDARSFREARVHPMITTLAIGLLVRWVGFYASNQAETKPFFVFVLYAVPIGMMVICTGFIATNRMMELPTSWTEKLSERLQSVREDLSRRFGWARRRA</sequence>
<evidence type="ECO:0000256" key="3">
    <source>
        <dbReference type="ARBA" id="ARBA00022692"/>
    </source>
</evidence>
<reference evidence="7 8" key="1">
    <citation type="submission" date="2022-09" db="EMBL/GenBank/DDBJ databases">
        <title>Chelativorans salina sp. nov., a novel slightly halophilic bacterium isolated from a saline lake sediment enrichment.</title>
        <authorList>
            <person name="Gao L."/>
            <person name="Fang B.-Z."/>
            <person name="Li W.-J."/>
        </authorList>
    </citation>
    <scope>NUCLEOTIDE SEQUENCE [LARGE SCALE GENOMIC DNA]</scope>
    <source>
        <strain evidence="7 8">EGI FJ00035</strain>
    </source>
</reference>
<evidence type="ECO:0000256" key="1">
    <source>
        <dbReference type="ARBA" id="ARBA00004651"/>
    </source>
</evidence>
<evidence type="ECO:0000313" key="7">
    <source>
        <dbReference type="EMBL" id="MCT7375926.1"/>
    </source>
</evidence>
<evidence type="ECO:0000256" key="4">
    <source>
        <dbReference type="ARBA" id="ARBA00022989"/>
    </source>
</evidence>